<dbReference type="PROSITE" id="PS50977">
    <property type="entry name" value="HTH_TETR_2"/>
    <property type="match status" value="1"/>
</dbReference>
<dbReference type="PANTHER" id="PTHR30055">
    <property type="entry name" value="HTH-TYPE TRANSCRIPTIONAL REGULATOR RUTR"/>
    <property type="match status" value="1"/>
</dbReference>
<sequence>MSNNAPEATREKLISVAIEEFAARGFHGASIAQIAGRLDLSKQALLYHFKRKEDLYAEVLKSISDHLLSVVRSSTEPGASPEDQFEQLILGFLQTAYDSPLETKVIMREILDNQRKDAAPEEWYLKTFLDAIIAKYDDIEGKAALPFAQKIAAVYAIISSIEFFSASGYVLKRFYGSEEFDGIQAAYREELRAQIRRMVVSS</sequence>
<dbReference type="GO" id="GO:0003700">
    <property type="term" value="F:DNA-binding transcription factor activity"/>
    <property type="evidence" value="ECO:0007669"/>
    <property type="project" value="TreeGrafter"/>
</dbReference>
<gene>
    <name evidence="4" type="ORF">FGU71_03730</name>
</gene>
<dbReference type="InterPro" id="IPR009057">
    <property type="entry name" value="Homeodomain-like_sf"/>
</dbReference>
<evidence type="ECO:0000259" key="3">
    <source>
        <dbReference type="PROSITE" id="PS50977"/>
    </source>
</evidence>
<accession>A0A547PAB7</accession>
<dbReference type="Proteomes" id="UP000316343">
    <property type="component" value="Unassembled WGS sequence"/>
</dbReference>
<reference evidence="4 5" key="1">
    <citation type="submission" date="2019-06" db="EMBL/GenBank/DDBJ databases">
        <title>Erythrobacter insulae sp. nov., isolated from a tidal flat.</title>
        <authorList>
            <person name="Yoon J.-H."/>
        </authorList>
    </citation>
    <scope>NUCLEOTIDE SEQUENCE [LARGE SCALE GENOMIC DNA]</scope>
    <source>
        <strain evidence="4 5">JBTF-M21</strain>
    </source>
</reference>
<dbReference type="SUPFAM" id="SSF46689">
    <property type="entry name" value="Homeodomain-like"/>
    <property type="match status" value="1"/>
</dbReference>
<keyword evidence="5" id="KW-1185">Reference proteome</keyword>
<dbReference type="OrthoDB" id="2356263at2"/>
<dbReference type="InterPro" id="IPR001647">
    <property type="entry name" value="HTH_TetR"/>
</dbReference>
<dbReference type="GO" id="GO:0000976">
    <property type="term" value="F:transcription cis-regulatory region binding"/>
    <property type="evidence" value="ECO:0007669"/>
    <property type="project" value="TreeGrafter"/>
</dbReference>
<dbReference type="EMBL" id="VHJK01000001">
    <property type="protein sequence ID" value="TRD11047.1"/>
    <property type="molecule type" value="Genomic_DNA"/>
</dbReference>
<proteinExistence type="predicted"/>
<dbReference type="Gene3D" id="1.10.357.10">
    <property type="entry name" value="Tetracycline Repressor, domain 2"/>
    <property type="match status" value="1"/>
</dbReference>
<evidence type="ECO:0000256" key="2">
    <source>
        <dbReference type="PROSITE-ProRule" id="PRU00335"/>
    </source>
</evidence>
<protein>
    <submittedName>
        <fullName evidence="4">TetR family transcriptional regulator</fullName>
    </submittedName>
</protein>
<dbReference type="RefSeq" id="WP_142787311.1">
    <property type="nucleotide sequence ID" value="NZ_VHJK01000001.1"/>
</dbReference>
<dbReference type="PANTHER" id="PTHR30055:SF196">
    <property type="entry name" value="HTH-TYPE TRANSCRIPTIONAL REGULATOR RUTR"/>
    <property type="match status" value="1"/>
</dbReference>
<dbReference type="PRINTS" id="PR00455">
    <property type="entry name" value="HTHTETR"/>
</dbReference>
<feature type="domain" description="HTH tetR-type" evidence="3">
    <location>
        <begin position="7"/>
        <end position="67"/>
    </location>
</feature>
<comment type="caution">
    <text evidence="4">The sequence shown here is derived from an EMBL/GenBank/DDBJ whole genome shotgun (WGS) entry which is preliminary data.</text>
</comment>
<evidence type="ECO:0000313" key="4">
    <source>
        <dbReference type="EMBL" id="TRD11047.1"/>
    </source>
</evidence>
<feature type="DNA-binding region" description="H-T-H motif" evidence="2">
    <location>
        <begin position="30"/>
        <end position="49"/>
    </location>
</feature>
<dbReference type="InterPro" id="IPR050109">
    <property type="entry name" value="HTH-type_TetR-like_transc_reg"/>
</dbReference>
<evidence type="ECO:0000256" key="1">
    <source>
        <dbReference type="ARBA" id="ARBA00023125"/>
    </source>
</evidence>
<organism evidence="4 5">
    <name type="scientific">Erythrobacter insulae</name>
    <dbReference type="NCBI Taxonomy" id="2584124"/>
    <lineage>
        <taxon>Bacteria</taxon>
        <taxon>Pseudomonadati</taxon>
        <taxon>Pseudomonadota</taxon>
        <taxon>Alphaproteobacteria</taxon>
        <taxon>Sphingomonadales</taxon>
        <taxon>Erythrobacteraceae</taxon>
        <taxon>Erythrobacter/Porphyrobacter group</taxon>
        <taxon>Erythrobacter</taxon>
    </lineage>
</organism>
<keyword evidence="1 2" id="KW-0238">DNA-binding</keyword>
<dbReference type="AlphaFoldDB" id="A0A547PAB7"/>
<name>A0A547PAB7_9SPHN</name>
<dbReference type="Pfam" id="PF00440">
    <property type="entry name" value="TetR_N"/>
    <property type="match status" value="1"/>
</dbReference>
<evidence type="ECO:0000313" key="5">
    <source>
        <dbReference type="Proteomes" id="UP000316343"/>
    </source>
</evidence>